<evidence type="ECO:0000256" key="1">
    <source>
        <dbReference type="ARBA" id="ARBA00004162"/>
    </source>
</evidence>
<sequence>MPGAVAQFLPMIILIGVFYFFLIRPQQKQQKERQQMLDNLQKDDNVVTIGGIHGTIKSIEEDVLTLKTSENQFLTLSKFGVQSVVNETQ</sequence>
<comment type="similarity">
    <text evidence="2">Belongs to the YajC family.</text>
</comment>
<proteinExistence type="inferred from homology"/>
<keyword evidence="12" id="KW-1185">Reference proteome</keyword>
<evidence type="ECO:0000256" key="5">
    <source>
        <dbReference type="ARBA" id="ARBA00022692"/>
    </source>
</evidence>
<keyword evidence="6" id="KW-0653">Protein transport</keyword>
<evidence type="ECO:0000256" key="7">
    <source>
        <dbReference type="ARBA" id="ARBA00022989"/>
    </source>
</evidence>
<evidence type="ECO:0000256" key="2">
    <source>
        <dbReference type="ARBA" id="ARBA00006742"/>
    </source>
</evidence>
<dbReference type="RefSeq" id="WP_089023484.1">
    <property type="nucleotide sequence ID" value="NZ_NIQC01000011.1"/>
</dbReference>
<dbReference type="Proteomes" id="UP000214588">
    <property type="component" value="Unassembled WGS sequence"/>
</dbReference>
<dbReference type="Pfam" id="PF02699">
    <property type="entry name" value="YajC"/>
    <property type="match status" value="1"/>
</dbReference>
<evidence type="ECO:0000256" key="9">
    <source>
        <dbReference type="ARBA" id="ARBA00023136"/>
    </source>
</evidence>
<gene>
    <name evidence="11" type="primary">yajC</name>
    <name evidence="11" type="ORF">CDO51_06485</name>
</gene>
<keyword evidence="4" id="KW-1003">Cell membrane</keyword>
<protein>
    <submittedName>
        <fullName evidence="11">Preprotein translocase subunit YajC</fullName>
    </submittedName>
</protein>
<evidence type="ECO:0000313" key="11">
    <source>
        <dbReference type="EMBL" id="OWZ83877.1"/>
    </source>
</evidence>
<keyword evidence="9 10" id="KW-0472">Membrane</keyword>
<dbReference type="AlphaFoldDB" id="A0A226C0I0"/>
<dbReference type="EMBL" id="NIQC01000011">
    <property type="protein sequence ID" value="OWZ83877.1"/>
    <property type="molecule type" value="Genomic_DNA"/>
</dbReference>
<evidence type="ECO:0000256" key="4">
    <source>
        <dbReference type="ARBA" id="ARBA00022475"/>
    </source>
</evidence>
<feature type="transmembrane region" description="Helical" evidence="10">
    <location>
        <begin position="6"/>
        <end position="23"/>
    </location>
</feature>
<evidence type="ECO:0000256" key="10">
    <source>
        <dbReference type="SAM" id="Phobius"/>
    </source>
</evidence>
<dbReference type="SMART" id="SM01323">
    <property type="entry name" value="YajC"/>
    <property type="match status" value="1"/>
</dbReference>
<comment type="caution">
    <text evidence="11">The sequence shown here is derived from an EMBL/GenBank/DDBJ whole genome shotgun (WGS) entry which is preliminary data.</text>
</comment>
<dbReference type="GO" id="GO:0005886">
    <property type="term" value="C:plasma membrane"/>
    <property type="evidence" value="ECO:0007669"/>
    <property type="project" value="UniProtKB-SubCell"/>
</dbReference>
<dbReference type="PANTHER" id="PTHR33909">
    <property type="entry name" value="SEC TRANSLOCON ACCESSORY COMPLEX SUBUNIT YAJC"/>
    <property type="match status" value="1"/>
</dbReference>
<evidence type="ECO:0000256" key="3">
    <source>
        <dbReference type="ARBA" id="ARBA00022448"/>
    </source>
</evidence>
<dbReference type="NCBIfam" id="TIGR00739">
    <property type="entry name" value="yajC"/>
    <property type="match status" value="1"/>
</dbReference>
<keyword evidence="3" id="KW-0813">Transport</keyword>
<dbReference type="InterPro" id="IPR003849">
    <property type="entry name" value="Preprotein_translocase_YajC"/>
</dbReference>
<keyword evidence="8" id="KW-0811">Translocation</keyword>
<evidence type="ECO:0000256" key="8">
    <source>
        <dbReference type="ARBA" id="ARBA00023010"/>
    </source>
</evidence>
<dbReference type="PANTHER" id="PTHR33909:SF1">
    <property type="entry name" value="SEC TRANSLOCON ACCESSORY COMPLEX SUBUNIT YAJC"/>
    <property type="match status" value="1"/>
</dbReference>
<keyword evidence="5 10" id="KW-0812">Transmembrane</keyword>
<dbReference type="PRINTS" id="PR01853">
    <property type="entry name" value="YAJCTRNLCASE"/>
</dbReference>
<organism evidence="11 12">
    <name type="scientific">Natranaerobius trueperi</name>
    <dbReference type="NCBI Taxonomy" id="759412"/>
    <lineage>
        <taxon>Bacteria</taxon>
        <taxon>Bacillati</taxon>
        <taxon>Bacillota</taxon>
        <taxon>Clostridia</taxon>
        <taxon>Natranaerobiales</taxon>
        <taxon>Natranaerobiaceae</taxon>
        <taxon>Natranaerobius</taxon>
    </lineage>
</organism>
<dbReference type="GO" id="GO:0015031">
    <property type="term" value="P:protein transport"/>
    <property type="evidence" value="ECO:0007669"/>
    <property type="project" value="UniProtKB-KW"/>
</dbReference>
<evidence type="ECO:0000256" key="6">
    <source>
        <dbReference type="ARBA" id="ARBA00022927"/>
    </source>
</evidence>
<accession>A0A226C0I0</accession>
<dbReference type="OrthoDB" id="9800132at2"/>
<reference evidence="11 12" key="1">
    <citation type="submission" date="2017-06" db="EMBL/GenBank/DDBJ databases">
        <title>Draft Genome Sequence of Natranaerobius trueperi halophilic, alkalithermophilic bacteria from soda lakes.</title>
        <authorList>
            <person name="Zhao B."/>
        </authorList>
    </citation>
    <scope>NUCLEOTIDE SEQUENCE [LARGE SCALE GENOMIC DNA]</scope>
    <source>
        <strain evidence="11 12">DSM 18760</strain>
    </source>
</reference>
<name>A0A226C0I0_9FIRM</name>
<keyword evidence="7 10" id="KW-1133">Transmembrane helix</keyword>
<comment type="subcellular location">
    <subcellularLocation>
        <location evidence="1">Cell membrane</location>
        <topology evidence="1">Single-pass membrane protein</topology>
    </subcellularLocation>
</comment>
<evidence type="ECO:0000313" key="12">
    <source>
        <dbReference type="Proteomes" id="UP000214588"/>
    </source>
</evidence>